<name>A0A1G1V8U1_9BACT</name>
<sequence length="88" mass="9852">MGRRTRKQKEKIASQRNIGTGSAEVVNRGFGFRLRDIQKHGVEAKVAKRIDKSPSFGSTGLYTPDLIKSLGLALTIVSLEMVLYWFRA</sequence>
<protein>
    <submittedName>
        <fullName evidence="1">Uncharacterized protein</fullName>
    </submittedName>
</protein>
<gene>
    <name evidence="1" type="ORF">A3D26_02030</name>
</gene>
<organism evidence="1 2">
    <name type="scientific">Candidatus Blackburnbacteria bacterium RIFCSPHIGHO2_02_FULL_44_20</name>
    <dbReference type="NCBI Taxonomy" id="1797516"/>
    <lineage>
        <taxon>Bacteria</taxon>
        <taxon>Candidatus Blackburniibacteriota</taxon>
    </lineage>
</organism>
<dbReference type="STRING" id="1797516.A3D26_02030"/>
<evidence type="ECO:0000313" key="1">
    <source>
        <dbReference type="EMBL" id="OGY11622.1"/>
    </source>
</evidence>
<reference evidence="1 2" key="1">
    <citation type="journal article" date="2016" name="Nat. Commun.">
        <title>Thousands of microbial genomes shed light on interconnected biogeochemical processes in an aquifer system.</title>
        <authorList>
            <person name="Anantharaman K."/>
            <person name="Brown C.T."/>
            <person name="Hug L.A."/>
            <person name="Sharon I."/>
            <person name="Castelle C.J."/>
            <person name="Probst A.J."/>
            <person name="Thomas B.C."/>
            <person name="Singh A."/>
            <person name="Wilkins M.J."/>
            <person name="Karaoz U."/>
            <person name="Brodie E.L."/>
            <person name="Williams K.H."/>
            <person name="Hubbard S.S."/>
            <person name="Banfield J.F."/>
        </authorList>
    </citation>
    <scope>NUCLEOTIDE SEQUENCE [LARGE SCALE GENOMIC DNA]</scope>
</reference>
<dbReference type="EMBL" id="MHBZ01000014">
    <property type="protein sequence ID" value="OGY11622.1"/>
    <property type="molecule type" value="Genomic_DNA"/>
</dbReference>
<proteinExistence type="predicted"/>
<accession>A0A1G1V8U1</accession>
<dbReference type="Proteomes" id="UP000178319">
    <property type="component" value="Unassembled WGS sequence"/>
</dbReference>
<dbReference type="AlphaFoldDB" id="A0A1G1V8U1"/>
<evidence type="ECO:0000313" key="2">
    <source>
        <dbReference type="Proteomes" id="UP000178319"/>
    </source>
</evidence>
<comment type="caution">
    <text evidence="1">The sequence shown here is derived from an EMBL/GenBank/DDBJ whole genome shotgun (WGS) entry which is preliminary data.</text>
</comment>